<dbReference type="EMBL" id="KE345347">
    <property type="protein sequence ID" value="EXC02070.1"/>
    <property type="molecule type" value="Genomic_DNA"/>
</dbReference>
<organism evidence="2 3">
    <name type="scientific">Morus notabilis</name>
    <dbReference type="NCBI Taxonomy" id="981085"/>
    <lineage>
        <taxon>Eukaryota</taxon>
        <taxon>Viridiplantae</taxon>
        <taxon>Streptophyta</taxon>
        <taxon>Embryophyta</taxon>
        <taxon>Tracheophyta</taxon>
        <taxon>Spermatophyta</taxon>
        <taxon>Magnoliopsida</taxon>
        <taxon>eudicotyledons</taxon>
        <taxon>Gunneridae</taxon>
        <taxon>Pentapetalae</taxon>
        <taxon>rosids</taxon>
        <taxon>fabids</taxon>
        <taxon>Rosales</taxon>
        <taxon>Moraceae</taxon>
        <taxon>Moreae</taxon>
        <taxon>Morus</taxon>
    </lineage>
</organism>
<accession>W9S0D9</accession>
<name>W9S0D9_9ROSA</name>
<feature type="compositionally biased region" description="Basic and acidic residues" evidence="1">
    <location>
        <begin position="1"/>
        <end position="15"/>
    </location>
</feature>
<sequence>MHFEPKHEARSEGPIESKSPALGDPFDPDQTCSSVSLVPQYFVAGKEGTSLPFAPRGKEDSSLFE</sequence>
<dbReference type="Proteomes" id="UP000030645">
    <property type="component" value="Unassembled WGS sequence"/>
</dbReference>
<protein>
    <submittedName>
        <fullName evidence="2">Uncharacterized protein</fullName>
    </submittedName>
</protein>
<reference evidence="3" key="1">
    <citation type="submission" date="2013-01" db="EMBL/GenBank/DDBJ databases">
        <title>Draft Genome Sequence of a Mulberry Tree, Morus notabilis C.K. Schneid.</title>
        <authorList>
            <person name="He N."/>
            <person name="Zhao S."/>
        </authorList>
    </citation>
    <scope>NUCLEOTIDE SEQUENCE</scope>
</reference>
<evidence type="ECO:0000256" key="1">
    <source>
        <dbReference type="SAM" id="MobiDB-lite"/>
    </source>
</evidence>
<evidence type="ECO:0000313" key="3">
    <source>
        <dbReference type="Proteomes" id="UP000030645"/>
    </source>
</evidence>
<feature type="region of interest" description="Disordered" evidence="1">
    <location>
        <begin position="1"/>
        <end position="32"/>
    </location>
</feature>
<keyword evidence="3" id="KW-1185">Reference proteome</keyword>
<gene>
    <name evidence="2" type="ORF">L484_024035</name>
</gene>
<proteinExistence type="predicted"/>
<dbReference type="AlphaFoldDB" id="W9S0D9"/>
<evidence type="ECO:0000313" key="2">
    <source>
        <dbReference type="EMBL" id="EXC02070.1"/>
    </source>
</evidence>